<sequence length="1070" mass="120359">MPVLSTTTYYSGYPSNSSLSRNGSSTSSTFSSLRPYSASSLSQKSLSSVKSRSSYDLTAYRPSNYLSTHSTSTSYKSPSSLLSTNTSTYSSSRYSTGLSSSPSSVTLTRYNQRRSSLDYTEPDIPSKISTPVAGLTNLGNTCYMNSVLQALFATKSLRDYITNGYESSGGTLFSGLCRLFKEMSANARTGYVNPSSFRQMFISYQPKFRGYDQHDAQEFLRYLINGLHDEVNKAKKRPKTKLIEPNTSQEAWNQYKGVIDDSRLIDLFVGQFSSVIKCTECHNTSSCWDPFFDLSLPVSRYGFAVHYYPLRYYNLKKFANDGFKLSSQDISVNANITIDGKTYHLYACVCHHGYSSRSGHYTAYCQYDNKWFHLNDERVKDVSDTFNPTKLTDAYTTGRVRCGGAVRLCVSYYDPVCSACAPTVVLTEGIATQRFERRPEGTYQRLRGQDLDLPCVVRHLQGECLWLKNNKVQTSIASKYKFDRQPSNGDCSLRIFNLDTALDEGEWQCQVTQPSLTVMGLSSEPVKVVVLVAPSPPFLQKVESNRLNLLSDRSNEVECISQNGNPAPRMEWYIDGENVTTHSRTNIDSVTGDSPKVTSVLSYIFKRMHRNSTLSCLSIHQTVSQNTSARINVLYAPQVTVPQKIYTINEGNSLRVDCLVDSNPPTNAVWKALDPNHQFRTEYRSNSLIIDSVTKRMDRAVFECSARNEYGASNEEQITLDVLFEPTLVSSSDPQQSVELGESLRLFCNYEGNPRPKIMWFHINPITDQVRNRPNDENNANELVISNATYHDEGHYYCEALNHNRITNKELIVRSAKIIVDIMGRPAIIQKKNTAYGYSGKDTDVEQAFCSDPTPSQVYWQYGSMRVDIKNDGQHDRNHLIPENNISKSMRHKARPLIAMDKHSSWPKPTCFKAILSIANTDLSDERDYTLFVENSRGVTQSIIKLKVNSPVSAAIMITIGLIVLIMLLALTLVTMLVIKRRKLAKEKADDESKAEARAPIKSDTDKPEKEPEKGKVENHELVYANLDFVKPDTKPSKAKPQAQQRQHKTNGGNSGTEYAQITFTNKADL</sequence>
<dbReference type="GO" id="GO:0005886">
    <property type="term" value="C:plasma membrane"/>
    <property type="evidence" value="ECO:0007669"/>
    <property type="project" value="TreeGrafter"/>
</dbReference>
<dbReference type="PROSITE" id="PS00972">
    <property type="entry name" value="USP_1"/>
    <property type="match status" value="1"/>
</dbReference>
<dbReference type="InterPro" id="IPR013783">
    <property type="entry name" value="Ig-like_fold"/>
</dbReference>
<dbReference type="Gene3D" id="3.90.70.10">
    <property type="entry name" value="Cysteine proteinases"/>
    <property type="match status" value="2"/>
</dbReference>
<evidence type="ECO:0000256" key="2">
    <source>
        <dbReference type="ARBA" id="ARBA00023136"/>
    </source>
</evidence>
<keyword evidence="11" id="KW-1185">Reference proteome</keyword>
<evidence type="ECO:0000256" key="5">
    <source>
        <dbReference type="ARBA" id="ARBA00023319"/>
    </source>
</evidence>
<dbReference type="InterPro" id="IPR051275">
    <property type="entry name" value="Cell_adhesion_signaling"/>
</dbReference>
<dbReference type="InterPro" id="IPR018200">
    <property type="entry name" value="USP_CS"/>
</dbReference>
<dbReference type="Gene3D" id="2.60.40.10">
    <property type="entry name" value="Immunoglobulins"/>
    <property type="match status" value="5"/>
</dbReference>
<dbReference type="OrthoDB" id="10039395at2759"/>
<dbReference type="EMBL" id="CAJPVJ010000072">
    <property type="protein sequence ID" value="CAG2160225.1"/>
    <property type="molecule type" value="Genomic_DNA"/>
</dbReference>
<keyword evidence="2 7" id="KW-0472">Membrane</keyword>
<dbReference type="Proteomes" id="UP000728032">
    <property type="component" value="Unassembled WGS sequence"/>
</dbReference>
<keyword evidence="7" id="KW-0812">Transmembrane</keyword>
<dbReference type="PROSITE" id="PS50235">
    <property type="entry name" value="USP_3"/>
    <property type="match status" value="1"/>
</dbReference>
<feature type="domain" description="Ig-like" evidence="9">
    <location>
        <begin position="537"/>
        <end position="632"/>
    </location>
</feature>
<evidence type="ECO:0000313" key="11">
    <source>
        <dbReference type="Proteomes" id="UP000728032"/>
    </source>
</evidence>
<evidence type="ECO:0000256" key="3">
    <source>
        <dbReference type="ARBA" id="ARBA00023157"/>
    </source>
</evidence>
<name>A0A7R9L909_9ACAR</name>
<dbReference type="SMART" id="SM00409">
    <property type="entry name" value="IG"/>
    <property type="match status" value="4"/>
</dbReference>
<keyword evidence="7" id="KW-1133">Transmembrane helix</keyword>
<accession>A0A7R9L909</accession>
<feature type="domain" description="Ig-like" evidence="9">
    <location>
        <begin position="726"/>
        <end position="814"/>
    </location>
</feature>
<keyword evidence="3" id="KW-1015">Disulfide bond</keyword>
<evidence type="ECO:0000313" key="10">
    <source>
        <dbReference type="EMBL" id="CAD7637314.1"/>
    </source>
</evidence>
<dbReference type="EMBL" id="OC914897">
    <property type="protein sequence ID" value="CAD7637314.1"/>
    <property type="molecule type" value="Genomic_DNA"/>
</dbReference>
<dbReference type="Pfam" id="PF00443">
    <property type="entry name" value="UCH"/>
    <property type="match status" value="1"/>
</dbReference>
<feature type="compositionally biased region" description="Basic and acidic residues" evidence="6">
    <location>
        <begin position="988"/>
        <end position="1021"/>
    </location>
</feature>
<feature type="region of interest" description="Disordered" evidence="6">
    <location>
        <begin position="988"/>
        <end position="1070"/>
    </location>
</feature>
<dbReference type="PANTHER" id="PTHR11640">
    <property type="entry name" value="NEPHRIN"/>
    <property type="match status" value="1"/>
</dbReference>
<dbReference type="InterPro" id="IPR001394">
    <property type="entry name" value="Peptidase_C19_UCH"/>
</dbReference>
<keyword evidence="4" id="KW-0325">Glycoprotein</keyword>
<dbReference type="InterPro" id="IPR028889">
    <property type="entry name" value="USP"/>
</dbReference>
<reference evidence="10" key="1">
    <citation type="submission" date="2020-11" db="EMBL/GenBank/DDBJ databases">
        <authorList>
            <person name="Tran Van P."/>
        </authorList>
    </citation>
    <scope>NUCLEOTIDE SEQUENCE</scope>
</reference>
<dbReference type="SUPFAM" id="SSF48726">
    <property type="entry name" value="Immunoglobulin"/>
    <property type="match status" value="4"/>
</dbReference>
<dbReference type="InterPro" id="IPR038765">
    <property type="entry name" value="Papain-like_cys_pep_sf"/>
</dbReference>
<dbReference type="SMART" id="SM00408">
    <property type="entry name" value="IGc2"/>
    <property type="match status" value="2"/>
</dbReference>
<dbReference type="InterPro" id="IPR007110">
    <property type="entry name" value="Ig-like_dom"/>
</dbReference>
<feature type="transmembrane region" description="Helical" evidence="7">
    <location>
        <begin position="954"/>
        <end position="979"/>
    </location>
</feature>
<protein>
    <recommendedName>
        <fullName evidence="12">Ubiquitin carboxyl-terminal hydrolase</fullName>
    </recommendedName>
</protein>
<keyword evidence="5" id="KW-0393">Immunoglobulin domain</keyword>
<gene>
    <name evidence="10" type="ORF">ONB1V03_LOCUS744</name>
</gene>
<dbReference type="GO" id="GO:0005911">
    <property type="term" value="C:cell-cell junction"/>
    <property type="evidence" value="ECO:0007669"/>
    <property type="project" value="TreeGrafter"/>
</dbReference>
<dbReference type="InterPro" id="IPR003599">
    <property type="entry name" value="Ig_sub"/>
</dbReference>
<dbReference type="InterPro" id="IPR003598">
    <property type="entry name" value="Ig_sub2"/>
</dbReference>
<feature type="domain" description="USP" evidence="8">
    <location>
        <begin position="133"/>
        <end position="402"/>
    </location>
</feature>
<dbReference type="GO" id="GO:0050839">
    <property type="term" value="F:cell adhesion molecule binding"/>
    <property type="evidence" value="ECO:0007669"/>
    <property type="project" value="TreeGrafter"/>
</dbReference>
<dbReference type="PANTHER" id="PTHR11640:SF154">
    <property type="entry name" value="IRREGULAR CHIASM C-ROUGHEST PROTEIN-LIKE PROTEIN"/>
    <property type="match status" value="1"/>
</dbReference>
<dbReference type="Pfam" id="PF08205">
    <property type="entry name" value="C2-set_2"/>
    <property type="match status" value="1"/>
</dbReference>
<dbReference type="AlphaFoldDB" id="A0A7R9L909"/>
<evidence type="ECO:0000256" key="7">
    <source>
        <dbReference type="SAM" id="Phobius"/>
    </source>
</evidence>
<dbReference type="InterPro" id="IPR013162">
    <property type="entry name" value="CD80_C2-set"/>
</dbReference>
<comment type="subcellular location">
    <subcellularLocation>
        <location evidence="1">Membrane</location>
        <topology evidence="1">Single-pass type I membrane protein</topology>
    </subcellularLocation>
</comment>
<feature type="compositionally biased region" description="Polar residues" evidence="6">
    <location>
        <begin position="1042"/>
        <end position="1070"/>
    </location>
</feature>
<evidence type="ECO:0000256" key="1">
    <source>
        <dbReference type="ARBA" id="ARBA00004479"/>
    </source>
</evidence>
<dbReference type="GO" id="GO:0004843">
    <property type="term" value="F:cysteine-type deubiquitinase activity"/>
    <property type="evidence" value="ECO:0007669"/>
    <property type="project" value="InterPro"/>
</dbReference>
<proteinExistence type="predicted"/>
<dbReference type="InterPro" id="IPR036179">
    <property type="entry name" value="Ig-like_dom_sf"/>
</dbReference>
<dbReference type="PROSITE" id="PS50835">
    <property type="entry name" value="IG_LIKE"/>
    <property type="match status" value="4"/>
</dbReference>
<feature type="domain" description="Ig-like" evidence="9">
    <location>
        <begin position="637"/>
        <end position="719"/>
    </location>
</feature>
<evidence type="ECO:0000259" key="8">
    <source>
        <dbReference type="PROSITE" id="PS50235"/>
    </source>
</evidence>
<dbReference type="GO" id="GO:0098609">
    <property type="term" value="P:cell-cell adhesion"/>
    <property type="evidence" value="ECO:0007669"/>
    <property type="project" value="TreeGrafter"/>
</dbReference>
<evidence type="ECO:0000256" key="6">
    <source>
        <dbReference type="SAM" id="MobiDB-lite"/>
    </source>
</evidence>
<organism evidence="10">
    <name type="scientific">Oppiella nova</name>
    <dbReference type="NCBI Taxonomy" id="334625"/>
    <lineage>
        <taxon>Eukaryota</taxon>
        <taxon>Metazoa</taxon>
        <taxon>Ecdysozoa</taxon>
        <taxon>Arthropoda</taxon>
        <taxon>Chelicerata</taxon>
        <taxon>Arachnida</taxon>
        <taxon>Acari</taxon>
        <taxon>Acariformes</taxon>
        <taxon>Sarcoptiformes</taxon>
        <taxon>Oribatida</taxon>
        <taxon>Brachypylina</taxon>
        <taxon>Oppioidea</taxon>
        <taxon>Oppiidae</taxon>
        <taxon>Oppiella</taxon>
    </lineage>
</organism>
<evidence type="ECO:0000259" key="9">
    <source>
        <dbReference type="PROSITE" id="PS50835"/>
    </source>
</evidence>
<dbReference type="SUPFAM" id="SSF54001">
    <property type="entry name" value="Cysteine proteinases"/>
    <property type="match status" value="1"/>
</dbReference>
<dbReference type="GO" id="GO:0016579">
    <property type="term" value="P:protein deubiquitination"/>
    <property type="evidence" value="ECO:0007669"/>
    <property type="project" value="InterPro"/>
</dbReference>
<evidence type="ECO:0008006" key="12">
    <source>
        <dbReference type="Google" id="ProtNLM"/>
    </source>
</evidence>
<dbReference type="Pfam" id="PF13927">
    <property type="entry name" value="Ig_3"/>
    <property type="match status" value="2"/>
</dbReference>
<evidence type="ECO:0000256" key="4">
    <source>
        <dbReference type="ARBA" id="ARBA00023180"/>
    </source>
</evidence>
<dbReference type="CDD" id="cd00096">
    <property type="entry name" value="Ig"/>
    <property type="match status" value="2"/>
</dbReference>
<feature type="domain" description="Ig-like" evidence="9">
    <location>
        <begin position="422"/>
        <end position="519"/>
    </location>
</feature>